<dbReference type="GO" id="GO:0004222">
    <property type="term" value="F:metalloendopeptidase activity"/>
    <property type="evidence" value="ECO:0007669"/>
    <property type="project" value="InterPro"/>
</dbReference>
<dbReference type="STRING" id="1321606.SAMD00020551_1303"/>
<dbReference type="GO" id="GO:0008270">
    <property type="term" value="F:zinc ion binding"/>
    <property type="evidence" value="ECO:0007669"/>
    <property type="project" value="InterPro"/>
</dbReference>
<evidence type="ECO:0000313" key="1">
    <source>
        <dbReference type="EMBL" id="GAM13165.1"/>
    </source>
</evidence>
<dbReference type="EMBL" id="BASE01000027">
    <property type="protein sequence ID" value="GAM13165.1"/>
    <property type="molecule type" value="Genomic_DNA"/>
</dbReference>
<proteinExistence type="predicted"/>
<dbReference type="GO" id="GO:0006508">
    <property type="term" value="P:proteolysis"/>
    <property type="evidence" value="ECO:0007669"/>
    <property type="project" value="InterPro"/>
</dbReference>
<protein>
    <submittedName>
        <fullName evidence="1">Uncharacterized protein</fullName>
    </submittedName>
</protein>
<gene>
    <name evidence="1" type="ORF">SAMD00020551_1303</name>
</gene>
<sequence length="294" mass="34531">MTIFFIILIIFLVSIFGLIKAFQKELNARTGEKASFFTTAKSVFTFNYDSELEIKLKADRMKHAYENILIYYQDENEKLIPLTVETLEWAEQISSEILNGYDKRPIDLIFMDQESLNHLSNSEDVAGYYSHFDKLMGIYVHPEDVEDILQSFETQLYFFQRKILHEYAHYATFRKIEEAKGSGDLFPEWFIEGIAEYVGNDQTEVNYDSNQFDFLPLESISLEDNWEKARRIDGANPYMQSYFTVNYLIQMYGNNVVVELIEKTNDTVGFYTALEQVTARTTSEFEQDVLDYYQ</sequence>
<dbReference type="GO" id="GO:0005576">
    <property type="term" value="C:extracellular region"/>
    <property type="evidence" value="ECO:0007669"/>
    <property type="project" value="InterPro"/>
</dbReference>
<keyword evidence="2" id="KW-1185">Reference proteome</keyword>
<dbReference type="Pfam" id="PF01752">
    <property type="entry name" value="Peptidase_M9"/>
    <property type="match status" value="1"/>
</dbReference>
<evidence type="ECO:0000313" key="2">
    <source>
        <dbReference type="Proteomes" id="UP000031014"/>
    </source>
</evidence>
<comment type="caution">
    <text evidence="1">The sequence shown here is derived from an EMBL/GenBank/DDBJ whole genome shotgun (WGS) entry which is preliminary data.</text>
</comment>
<dbReference type="Proteomes" id="UP000031014">
    <property type="component" value="Unassembled WGS sequence"/>
</dbReference>
<dbReference type="AlphaFoldDB" id="A0A0A8WZK2"/>
<dbReference type="InterPro" id="IPR002169">
    <property type="entry name" value="Peptidase_M9A/M9B"/>
</dbReference>
<accession>A0A0A8WZK2</accession>
<organism evidence="1 2">
    <name type="scientific">Mesobacillus selenatarsenatis (strain DSM 18680 / JCM 14380 / FERM P-15431 / SF-1)</name>
    <dbReference type="NCBI Taxonomy" id="1321606"/>
    <lineage>
        <taxon>Bacteria</taxon>
        <taxon>Bacillati</taxon>
        <taxon>Bacillota</taxon>
        <taxon>Bacilli</taxon>
        <taxon>Bacillales</taxon>
        <taxon>Bacillaceae</taxon>
        <taxon>Mesobacillus</taxon>
    </lineage>
</organism>
<name>A0A0A8WZK2_MESS1</name>
<reference evidence="1 2" key="1">
    <citation type="submission" date="2013-06" db="EMBL/GenBank/DDBJ databases">
        <title>Whole genome shotgun sequence of Bacillus selenatarsenatis SF-1.</title>
        <authorList>
            <person name="Kuroda M."/>
            <person name="Sei K."/>
            <person name="Yamashita M."/>
            <person name="Ike M."/>
        </authorList>
    </citation>
    <scope>NUCLEOTIDE SEQUENCE [LARGE SCALE GENOMIC DNA]</scope>
    <source>
        <strain evidence="1 2">SF-1</strain>
    </source>
</reference>